<dbReference type="PANTHER" id="PTHR47510:SF3">
    <property type="entry name" value="ENDO_EXONUCLEASE_PHOSPHATASE DOMAIN-CONTAINING PROTEIN"/>
    <property type="match status" value="1"/>
</dbReference>
<dbReference type="AlphaFoldDB" id="A0A1B6HF81"/>
<protein>
    <submittedName>
        <fullName evidence="1">Uncharacterized protein</fullName>
    </submittedName>
</protein>
<proteinExistence type="predicted"/>
<dbReference type="EMBL" id="GECU01034366">
    <property type="protein sequence ID" value="JAS73340.1"/>
    <property type="molecule type" value="Transcribed_RNA"/>
</dbReference>
<feature type="non-terminal residue" evidence="1">
    <location>
        <position position="348"/>
    </location>
</feature>
<feature type="non-terminal residue" evidence="1">
    <location>
        <position position="1"/>
    </location>
</feature>
<name>A0A1B6HF81_9HEMI</name>
<evidence type="ECO:0000313" key="1">
    <source>
        <dbReference type="EMBL" id="JAS73340.1"/>
    </source>
</evidence>
<dbReference type="PANTHER" id="PTHR47510">
    <property type="entry name" value="REVERSE TRANSCRIPTASE DOMAIN-CONTAINING PROTEIN"/>
    <property type="match status" value="1"/>
</dbReference>
<gene>
    <name evidence="1" type="ORF">g.2791</name>
</gene>
<reference evidence="1" key="1">
    <citation type="submission" date="2015-11" db="EMBL/GenBank/DDBJ databases">
        <title>De novo transcriptome assembly of four potential Pierce s Disease insect vectors from Arizona vineyards.</title>
        <authorList>
            <person name="Tassone E.E."/>
        </authorList>
    </citation>
    <scope>NUCLEOTIDE SEQUENCE</scope>
</reference>
<accession>A0A1B6HF81</accession>
<organism evidence="1">
    <name type="scientific">Homalodisca liturata</name>
    <dbReference type="NCBI Taxonomy" id="320908"/>
    <lineage>
        <taxon>Eukaryota</taxon>
        <taxon>Metazoa</taxon>
        <taxon>Ecdysozoa</taxon>
        <taxon>Arthropoda</taxon>
        <taxon>Hexapoda</taxon>
        <taxon>Insecta</taxon>
        <taxon>Pterygota</taxon>
        <taxon>Neoptera</taxon>
        <taxon>Paraneoptera</taxon>
        <taxon>Hemiptera</taxon>
        <taxon>Auchenorrhyncha</taxon>
        <taxon>Membracoidea</taxon>
        <taxon>Cicadellidae</taxon>
        <taxon>Cicadellinae</taxon>
        <taxon>Proconiini</taxon>
        <taxon>Homalodisca</taxon>
    </lineage>
</organism>
<sequence>NLLISFNMYCHNFDTTREDACLDNVVSNLSKNKVKCQVIEPNVSDHAGINTEFYELHFSNTVPDKNILKRKVRDLSFGAIEGLKHRLNQTDWWQLTFFQTVDDAFDFFIQILISSLKECCPVKDDKIKSRNRPKVDWFTPELYKLRNIVTVFYDRFKISKGTENEVEHKKMYIEIKKMYKNRIKEEKRLATDRYIMRAPNKCKAAWSIIKKKIHCKKESVEELIKPDDFNDYFINIVSTTHLKQNNFDTAIELLSNYLSRFNNASKTFQLNVITEFEIIKYVSKLSGSKSEDYFGFSNKIIKDIIPYIVKPLTFLFNWMLSEGIFPKALKCSKVVPVYKKGGSKADPA</sequence>